<gene>
    <name evidence="1" type="ORF">CCR75_003899</name>
</gene>
<protein>
    <submittedName>
        <fullName evidence="1">Uncharacterized protein</fullName>
    </submittedName>
</protein>
<comment type="caution">
    <text evidence="1">The sequence shown here is derived from an EMBL/GenBank/DDBJ whole genome shotgun (WGS) entry which is preliminary data.</text>
</comment>
<evidence type="ECO:0000313" key="1">
    <source>
        <dbReference type="EMBL" id="TDH65773.1"/>
    </source>
</evidence>
<organism evidence="1 2">
    <name type="scientific">Bremia lactucae</name>
    <name type="common">Lettuce downy mildew</name>
    <dbReference type="NCBI Taxonomy" id="4779"/>
    <lineage>
        <taxon>Eukaryota</taxon>
        <taxon>Sar</taxon>
        <taxon>Stramenopiles</taxon>
        <taxon>Oomycota</taxon>
        <taxon>Peronosporomycetes</taxon>
        <taxon>Peronosporales</taxon>
        <taxon>Peronosporaceae</taxon>
        <taxon>Bremia</taxon>
    </lineage>
</organism>
<dbReference type="AlphaFoldDB" id="A0A976IBB1"/>
<reference evidence="1 2" key="1">
    <citation type="journal article" date="2021" name="Genome Biol.">
        <title>AFLAP: assembly-free linkage analysis pipeline using k-mers from genome sequencing data.</title>
        <authorList>
            <person name="Fletcher K."/>
            <person name="Zhang L."/>
            <person name="Gil J."/>
            <person name="Han R."/>
            <person name="Cavanaugh K."/>
            <person name="Michelmore R."/>
        </authorList>
    </citation>
    <scope>NUCLEOTIDE SEQUENCE [LARGE SCALE GENOMIC DNA]</scope>
    <source>
        <strain evidence="1 2">SF5</strain>
    </source>
</reference>
<proteinExistence type="predicted"/>
<dbReference type="GeneID" id="94347661"/>
<accession>A0A976IBB1</accession>
<dbReference type="RefSeq" id="XP_067815272.1">
    <property type="nucleotide sequence ID" value="XM_067961990.1"/>
</dbReference>
<sequence length="66" mass="7849">MQQKPLEFLSSSKQLGCSQMWLRYLQNGEEQRSSREGKRQRRTARKIVFKLLLKMNDLLPTPVKKN</sequence>
<keyword evidence="2" id="KW-1185">Reference proteome</keyword>
<name>A0A976IBB1_BRELC</name>
<evidence type="ECO:0000313" key="2">
    <source>
        <dbReference type="Proteomes" id="UP000294530"/>
    </source>
</evidence>
<dbReference type="KEGG" id="blac:94347661"/>
<dbReference type="EMBL" id="SHOA02000013">
    <property type="protein sequence ID" value="TDH65773.1"/>
    <property type="molecule type" value="Genomic_DNA"/>
</dbReference>
<dbReference type="Proteomes" id="UP000294530">
    <property type="component" value="Unassembled WGS sequence"/>
</dbReference>